<evidence type="ECO:0000256" key="4">
    <source>
        <dbReference type="ARBA" id="ARBA00022670"/>
    </source>
</evidence>
<keyword evidence="14" id="KW-1185">Reference proteome</keyword>
<feature type="transmembrane region" description="Helical" evidence="10">
    <location>
        <begin position="62"/>
        <end position="82"/>
    </location>
</feature>
<dbReference type="GO" id="GO:0004252">
    <property type="term" value="F:serine-type endopeptidase activity"/>
    <property type="evidence" value="ECO:0007669"/>
    <property type="project" value="InterPro"/>
</dbReference>
<evidence type="ECO:0000256" key="11">
    <source>
        <dbReference type="SAM" id="MobiDB-lite"/>
    </source>
</evidence>
<dbReference type="InterPro" id="IPR002610">
    <property type="entry name" value="Peptidase_S54_rhomboid-like"/>
</dbReference>
<dbReference type="SUPFAM" id="SSF144091">
    <property type="entry name" value="Rhomboid-like"/>
    <property type="match status" value="1"/>
</dbReference>
<proteinExistence type="inferred from homology"/>
<keyword evidence="4 10" id="KW-0645">Protease</keyword>
<dbReference type="PANTHER" id="PTHR22936">
    <property type="entry name" value="RHOMBOID-RELATED"/>
    <property type="match status" value="1"/>
</dbReference>
<evidence type="ECO:0000259" key="12">
    <source>
        <dbReference type="Pfam" id="PF01694"/>
    </source>
</evidence>
<feature type="domain" description="Peptidase S54 rhomboid" evidence="12">
    <location>
        <begin position="117"/>
        <end position="250"/>
    </location>
</feature>
<comment type="catalytic activity">
    <reaction evidence="1 10">
        <text>Cleaves type-1 transmembrane domains using a catalytic dyad composed of serine and histidine that are contributed by different transmembrane domains.</text>
        <dbReference type="EC" id="3.4.21.105"/>
    </reaction>
</comment>
<evidence type="ECO:0000256" key="6">
    <source>
        <dbReference type="ARBA" id="ARBA00022801"/>
    </source>
</evidence>
<feature type="transmembrane region" description="Helical" evidence="10">
    <location>
        <begin position="214"/>
        <end position="233"/>
    </location>
</feature>
<evidence type="ECO:0000313" key="13">
    <source>
        <dbReference type="EMBL" id="GFR42022.1"/>
    </source>
</evidence>
<evidence type="ECO:0000256" key="1">
    <source>
        <dbReference type="ARBA" id="ARBA00000156"/>
    </source>
</evidence>
<feature type="region of interest" description="Disordered" evidence="11">
    <location>
        <begin position="375"/>
        <end position="403"/>
    </location>
</feature>
<dbReference type="EMBL" id="BMAR01000002">
    <property type="protein sequence ID" value="GFR42022.1"/>
    <property type="molecule type" value="Genomic_DNA"/>
</dbReference>
<gene>
    <name evidence="13" type="ORF">Agub_g2838</name>
</gene>
<sequence>MAAPAVAMVPLGPSAAAGTLAFTGSSTEYWAIVAAQQQDAERYQRTQMAAAALRRRQRVFTLLYNMLAVGELVYFIVGLYLIDWQVADLRDNPLLGPGALGIVKLGGTHTQRIIERHQYWRLVSSLFHNAGAIHLVSNLGLVWAFGHFLVRDISPWAVAATFLCSGLAGVLVSANVGAQYMSAAASIPAFGLAGAACSKLLLDWRRYAWRPVTLALLGFMLAANAFLGATPFVDNSGNSGGLVAGAVMGLGWVLVRKEKTRSRVREALLHLLAAAAMVGVLAAVVVGLVGLQYNAPVAGCCNPWVCTGSAWWDCDASRIWPSSCAFTTYLNSTATLTCPKGQVVGMGVVNRTDISSLLIQQWCDTYCNLATGISSGGGDSSSSSSSGVSGIGGGLGSSSSSAS</sequence>
<dbReference type="Gene3D" id="1.20.1540.10">
    <property type="entry name" value="Rhomboid-like"/>
    <property type="match status" value="1"/>
</dbReference>
<dbReference type="GO" id="GO:0006508">
    <property type="term" value="P:proteolysis"/>
    <property type="evidence" value="ECO:0007669"/>
    <property type="project" value="UniProtKB-KW"/>
</dbReference>
<dbReference type="Proteomes" id="UP001054857">
    <property type="component" value="Unassembled WGS sequence"/>
</dbReference>
<comment type="caution">
    <text evidence="13">The sequence shown here is derived from an EMBL/GenBank/DDBJ whole genome shotgun (WGS) entry which is preliminary data.</text>
</comment>
<keyword evidence="7 10" id="KW-0720">Serine protease</keyword>
<feature type="transmembrane region" description="Helical" evidence="10">
    <location>
        <begin position="239"/>
        <end position="255"/>
    </location>
</feature>
<dbReference type="InterPro" id="IPR035952">
    <property type="entry name" value="Rhomboid-like_sf"/>
</dbReference>
<feature type="transmembrane region" description="Helical" evidence="10">
    <location>
        <begin position="153"/>
        <end position="174"/>
    </location>
</feature>
<keyword evidence="8 10" id="KW-1133">Transmembrane helix</keyword>
<feature type="transmembrane region" description="Helical" evidence="10">
    <location>
        <begin position="267"/>
        <end position="291"/>
    </location>
</feature>
<organism evidence="13 14">
    <name type="scientific">Astrephomene gubernaculifera</name>
    <dbReference type="NCBI Taxonomy" id="47775"/>
    <lineage>
        <taxon>Eukaryota</taxon>
        <taxon>Viridiplantae</taxon>
        <taxon>Chlorophyta</taxon>
        <taxon>core chlorophytes</taxon>
        <taxon>Chlorophyceae</taxon>
        <taxon>CS clade</taxon>
        <taxon>Chlamydomonadales</taxon>
        <taxon>Astrephomenaceae</taxon>
        <taxon>Astrephomene</taxon>
    </lineage>
</organism>
<comment type="function">
    <text evidence="10">Serine protease involved in intramembrane proteolysis.</text>
</comment>
<evidence type="ECO:0000256" key="7">
    <source>
        <dbReference type="ARBA" id="ARBA00022825"/>
    </source>
</evidence>
<evidence type="ECO:0000256" key="10">
    <source>
        <dbReference type="RuleBase" id="RU362115"/>
    </source>
</evidence>
<feature type="transmembrane region" description="Helical" evidence="10">
    <location>
        <begin position="126"/>
        <end position="146"/>
    </location>
</feature>
<comment type="subcellular location">
    <subcellularLocation>
        <location evidence="2 10">Membrane</location>
        <topology evidence="2 10">Multi-pass membrane protein</topology>
    </subcellularLocation>
</comment>
<keyword evidence="5 10" id="KW-0812">Transmembrane</keyword>
<dbReference type="PANTHER" id="PTHR22936:SF69">
    <property type="entry name" value="RHOMBOID-LIKE PROTEIN"/>
    <property type="match status" value="1"/>
</dbReference>
<dbReference type="EC" id="3.4.21.105" evidence="10"/>
<comment type="similarity">
    <text evidence="3 10">Belongs to the peptidase S54 family.</text>
</comment>
<evidence type="ECO:0000256" key="3">
    <source>
        <dbReference type="ARBA" id="ARBA00009045"/>
    </source>
</evidence>
<keyword evidence="9 10" id="KW-0472">Membrane</keyword>
<dbReference type="Pfam" id="PF01694">
    <property type="entry name" value="Rhomboid"/>
    <property type="match status" value="1"/>
</dbReference>
<dbReference type="GO" id="GO:0016020">
    <property type="term" value="C:membrane"/>
    <property type="evidence" value="ECO:0007669"/>
    <property type="project" value="UniProtKB-SubCell"/>
</dbReference>
<evidence type="ECO:0000256" key="2">
    <source>
        <dbReference type="ARBA" id="ARBA00004141"/>
    </source>
</evidence>
<protein>
    <recommendedName>
        <fullName evidence="10">RHOMBOID-like protein</fullName>
        <ecNumber evidence="10">3.4.21.105</ecNumber>
    </recommendedName>
</protein>
<reference evidence="13 14" key="1">
    <citation type="journal article" date="2021" name="Sci. Rep.">
        <title>Genome sequencing of the multicellular alga Astrephomene provides insights into convergent evolution of germ-soma differentiation.</title>
        <authorList>
            <person name="Yamashita S."/>
            <person name="Yamamoto K."/>
            <person name="Matsuzaki R."/>
            <person name="Suzuki S."/>
            <person name="Yamaguchi H."/>
            <person name="Hirooka S."/>
            <person name="Minakuchi Y."/>
            <person name="Miyagishima S."/>
            <person name="Kawachi M."/>
            <person name="Toyoda A."/>
            <person name="Nozaki H."/>
        </authorList>
    </citation>
    <scope>NUCLEOTIDE SEQUENCE [LARGE SCALE GENOMIC DNA]</scope>
    <source>
        <strain evidence="13 14">NIES-4017</strain>
    </source>
</reference>
<name>A0AAD3HIE7_9CHLO</name>
<evidence type="ECO:0000256" key="9">
    <source>
        <dbReference type="ARBA" id="ARBA00023136"/>
    </source>
</evidence>
<evidence type="ECO:0000256" key="5">
    <source>
        <dbReference type="ARBA" id="ARBA00022692"/>
    </source>
</evidence>
<evidence type="ECO:0000256" key="8">
    <source>
        <dbReference type="ARBA" id="ARBA00022989"/>
    </source>
</evidence>
<dbReference type="InterPro" id="IPR022764">
    <property type="entry name" value="Peptidase_S54_rhomboid_dom"/>
</dbReference>
<dbReference type="AlphaFoldDB" id="A0AAD3HIE7"/>
<feature type="transmembrane region" description="Helical" evidence="10">
    <location>
        <begin position="180"/>
        <end position="202"/>
    </location>
</feature>
<keyword evidence="6 10" id="KW-0378">Hydrolase</keyword>
<evidence type="ECO:0000313" key="14">
    <source>
        <dbReference type="Proteomes" id="UP001054857"/>
    </source>
</evidence>
<accession>A0AAD3HIE7</accession>